<dbReference type="EMBL" id="JBHFNQ010000108">
    <property type="protein sequence ID" value="MFB2877959.1"/>
    <property type="molecule type" value="Genomic_DNA"/>
</dbReference>
<proteinExistence type="predicted"/>
<evidence type="ECO:0000313" key="3">
    <source>
        <dbReference type="Proteomes" id="UP001576774"/>
    </source>
</evidence>
<dbReference type="Gene3D" id="1.10.101.10">
    <property type="entry name" value="PGBD-like superfamily/PGBD"/>
    <property type="match status" value="1"/>
</dbReference>
<dbReference type="Pfam" id="PF01471">
    <property type="entry name" value="PG_binding_1"/>
    <property type="match status" value="1"/>
</dbReference>
<name>A0ABV4X595_9CYAN</name>
<gene>
    <name evidence="2" type="ORF">ACE1CC_13995</name>
</gene>
<feature type="domain" description="Peptidoglycan binding-like" evidence="1">
    <location>
        <begin position="20"/>
        <end position="77"/>
    </location>
</feature>
<keyword evidence="3" id="KW-1185">Reference proteome</keyword>
<dbReference type="InterPro" id="IPR036365">
    <property type="entry name" value="PGBD-like_sf"/>
</dbReference>
<reference evidence="2 3" key="1">
    <citation type="submission" date="2024-09" db="EMBL/GenBank/DDBJ databases">
        <title>Floridaenema gen nov. (Aerosakkonemataceae, Aerosakkonematales ord. nov., Cyanobacteria) from benthic tropical and subtropical fresh waters, with the description of four new species.</title>
        <authorList>
            <person name="Moretto J.A."/>
            <person name="Berthold D.E."/>
            <person name="Lefler F.W."/>
            <person name="Huang I.-S."/>
            <person name="Laughinghouse H. IV."/>
        </authorList>
    </citation>
    <scope>NUCLEOTIDE SEQUENCE [LARGE SCALE GENOMIC DNA]</scope>
    <source>
        <strain evidence="2 3">BLCC-F46</strain>
    </source>
</reference>
<evidence type="ECO:0000313" key="2">
    <source>
        <dbReference type="EMBL" id="MFB2877959.1"/>
    </source>
</evidence>
<sequence length="85" mass="9392">MESTTQATTINMPVLQSGTSGEAVRFLQQLLICYGYMTSDYFNANFNEVTKSAVKNFQANHSLKADGIVGKMTWRALGDACANRY</sequence>
<dbReference type="SUPFAM" id="SSF47090">
    <property type="entry name" value="PGBD-like"/>
    <property type="match status" value="1"/>
</dbReference>
<comment type="caution">
    <text evidence="2">The sequence shown here is derived from an EMBL/GenBank/DDBJ whole genome shotgun (WGS) entry which is preliminary data.</text>
</comment>
<dbReference type="Proteomes" id="UP001576774">
    <property type="component" value="Unassembled WGS sequence"/>
</dbReference>
<evidence type="ECO:0000259" key="1">
    <source>
        <dbReference type="Pfam" id="PF01471"/>
    </source>
</evidence>
<dbReference type="InterPro" id="IPR036366">
    <property type="entry name" value="PGBDSf"/>
</dbReference>
<protein>
    <submittedName>
        <fullName evidence="2">Peptidoglycan-binding protein</fullName>
    </submittedName>
</protein>
<organism evidence="2 3">
    <name type="scientific">Floridaenema aerugineum BLCC-F46</name>
    <dbReference type="NCBI Taxonomy" id="3153654"/>
    <lineage>
        <taxon>Bacteria</taxon>
        <taxon>Bacillati</taxon>
        <taxon>Cyanobacteriota</taxon>
        <taxon>Cyanophyceae</taxon>
        <taxon>Oscillatoriophycideae</taxon>
        <taxon>Aerosakkonematales</taxon>
        <taxon>Aerosakkonemataceae</taxon>
        <taxon>Floridanema</taxon>
        <taxon>Floridanema aerugineum</taxon>
    </lineage>
</organism>
<dbReference type="InterPro" id="IPR002477">
    <property type="entry name" value="Peptidoglycan-bd-like"/>
</dbReference>
<accession>A0ABV4X595</accession>
<dbReference type="RefSeq" id="WP_413271046.1">
    <property type="nucleotide sequence ID" value="NZ_JBHFNQ010000108.1"/>
</dbReference>